<protein>
    <submittedName>
        <fullName evidence="1">Uncharacterized protein</fullName>
    </submittedName>
</protein>
<dbReference type="Proteomes" id="UP000023152">
    <property type="component" value="Unassembled WGS sequence"/>
</dbReference>
<name>X6LFY5_RETFI</name>
<accession>X6LFY5</accession>
<evidence type="ECO:0000313" key="1">
    <source>
        <dbReference type="EMBL" id="ETO00474.1"/>
    </source>
</evidence>
<keyword evidence="2" id="KW-1185">Reference proteome</keyword>
<gene>
    <name evidence="1" type="ORF">RFI_36970</name>
</gene>
<proteinExistence type="predicted"/>
<dbReference type="AlphaFoldDB" id="X6LFY5"/>
<evidence type="ECO:0000313" key="2">
    <source>
        <dbReference type="Proteomes" id="UP000023152"/>
    </source>
</evidence>
<reference evidence="1 2" key="1">
    <citation type="journal article" date="2013" name="Curr. Biol.">
        <title>The Genome of the Foraminiferan Reticulomyxa filosa.</title>
        <authorList>
            <person name="Glockner G."/>
            <person name="Hulsmann N."/>
            <person name="Schleicher M."/>
            <person name="Noegel A.A."/>
            <person name="Eichinger L."/>
            <person name="Gallinger C."/>
            <person name="Pawlowski J."/>
            <person name="Sierra R."/>
            <person name="Euteneuer U."/>
            <person name="Pillet L."/>
            <person name="Moustafa A."/>
            <person name="Platzer M."/>
            <person name="Groth M."/>
            <person name="Szafranski K."/>
            <person name="Schliwa M."/>
        </authorList>
    </citation>
    <scope>NUCLEOTIDE SEQUENCE [LARGE SCALE GENOMIC DNA]</scope>
</reference>
<feature type="non-terminal residue" evidence="1">
    <location>
        <position position="313"/>
    </location>
</feature>
<comment type="caution">
    <text evidence="1">The sequence shown here is derived from an EMBL/GenBank/DDBJ whole genome shotgun (WGS) entry which is preliminary data.</text>
</comment>
<dbReference type="EMBL" id="ASPP01040932">
    <property type="protein sequence ID" value="ETO00474.1"/>
    <property type="molecule type" value="Genomic_DNA"/>
</dbReference>
<sequence>MSEQASPTETMSFRIKMKEIKGEYIYITTVVLDKKMCTPQSKVTIVRIPEKKKPQASALSQQHEMYLKAIVDHLNLNMNETISVSVALNVISEFDRHCNDSKEEHSKLLQPSLLARVLAPMARENFNKITQDKELEWRQMIRAIFNFYITMTGNEDIKLEQSCHLCKNICNPRLGDPMVNLPFFNLFLKRTIATKLQMMMTPLQLQHLQQTIHKKVMQSADEIERYRHLLWYNLFSIPNAHPRVNEHVAQMQEVMKLQLKGDYVLGLVEMELQFIAALNRPLPVEELYLLQLLNSMIPSAQIHVWLGNCYVLL</sequence>
<organism evidence="1 2">
    <name type="scientific">Reticulomyxa filosa</name>
    <dbReference type="NCBI Taxonomy" id="46433"/>
    <lineage>
        <taxon>Eukaryota</taxon>
        <taxon>Sar</taxon>
        <taxon>Rhizaria</taxon>
        <taxon>Retaria</taxon>
        <taxon>Foraminifera</taxon>
        <taxon>Monothalamids</taxon>
        <taxon>Reticulomyxidae</taxon>
        <taxon>Reticulomyxa</taxon>
    </lineage>
</organism>